<gene>
    <name evidence="1" type="ordered locus">Os07g0114550</name>
</gene>
<dbReference type="AlphaFoldDB" id="A0A0P0X1Z0"/>
<reference evidence="1 2" key="1">
    <citation type="journal article" date="2005" name="Nature">
        <title>The map-based sequence of the rice genome.</title>
        <authorList>
            <consortium name="International rice genome sequencing project (IRGSP)"/>
            <person name="Matsumoto T."/>
            <person name="Wu J."/>
            <person name="Kanamori H."/>
            <person name="Katayose Y."/>
            <person name="Fujisawa M."/>
            <person name="Namiki N."/>
            <person name="Mizuno H."/>
            <person name="Yamamoto K."/>
            <person name="Antonio B.A."/>
            <person name="Baba T."/>
            <person name="Sakata K."/>
            <person name="Nagamura Y."/>
            <person name="Aoki H."/>
            <person name="Arikawa K."/>
            <person name="Arita K."/>
            <person name="Bito T."/>
            <person name="Chiden Y."/>
            <person name="Fujitsuka N."/>
            <person name="Fukunaka R."/>
            <person name="Hamada M."/>
            <person name="Harada C."/>
            <person name="Hayashi A."/>
            <person name="Hijishita S."/>
            <person name="Honda M."/>
            <person name="Hosokawa S."/>
            <person name="Ichikawa Y."/>
            <person name="Idonuma A."/>
            <person name="Iijima M."/>
            <person name="Ikeda M."/>
            <person name="Ikeno M."/>
            <person name="Ito K."/>
            <person name="Ito S."/>
            <person name="Ito T."/>
            <person name="Ito Y."/>
            <person name="Ito Y."/>
            <person name="Iwabuchi A."/>
            <person name="Kamiya K."/>
            <person name="Karasawa W."/>
            <person name="Kurita K."/>
            <person name="Katagiri S."/>
            <person name="Kikuta A."/>
            <person name="Kobayashi H."/>
            <person name="Kobayashi N."/>
            <person name="Machita K."/>
            <person name="Maehara T."/>
            <person name="Masukawa M."/>
            <person name="Mizubayashi T."/>
            <person name="Mukai Y."/>
            <person name="Nagasaki H."/>
            <person name="Nagata Y."/>
            <person name="Naito S."/>
            <person name="Nakashima M."/>
            <person name="Nakama Y."/>
            <person name="Nakamichi Y."/>
            <person name="Nakamura M."/>
            <person name="Meguro A."/>
            <person name="Negishi M."/>
            <person name="Ohta I."/>
            <person name="Ohta T."/>
            <person name="Okamoto M."/>
            <person name="Ono N."/>
            <person name="Saji S."/>
            <person name="Sakaguchi M."/>
            <person name="Sakai K."/>
            <person name="Shibata M."/>
            <person name="Shimokawa T."/>
            <person name="Song J."/>
            <person name="Takazaki Y."/>
            <person name="Terasawa K."/>
            <person name="Tsugane M."/>
            <person name="Tsuji K."/>
            <person name="Ueda S."/>
            <person name="Waki K."/>
            <person name="Yamagata H."/>
            <person name="Yamamoto M."/>
            <person name="Yamamoto S."/>
            <person name="Yamane H."/>
            <person name="Yoshiki S."/>
            <person name="Yoshihara R."/>
            <person name="Yukawa K."/>
            <person name="Zhong H."/>
            <person name="Yano M."/>
            <person name="Yuan Q."/>
            <person name="Ouyang S."/>
            <person name="Liu J."/>
            <person name="Jones K.M."/>
            <person name="Gansberger K."/>
            <person name="Moffat K."/>
            <person name="Hill J."/>
            <person name="Bera J."/>
            <person name="Fadrosh D."/>
            <person name="Jin S."/>
            <person name="Johri S."/>
            <person name="Kim M."/>
            <person name="Overton L."/>
            <person name="Reardon M."/>
            <person name="Tsitrin T."/>
            <person name="Vuong H."/>
            <person name="Weaver B."/>
            <person name="Ciecko A."/>
            <person name="Tallon L."/>
            <person name="Jackson J."/>
            <person name="Pai G."/>
            <person name="Aken S.V."/>
            <person name="Utterback T."/>
            <person name="Reidmuller S."/>
            <person name="Feldblyum T."/>
            <person name="Hsiao J."/>
            <person name="Zismann V."/>
            <person name="Iobst S."/>
            <person name="de Vazeille A.R."/>
            <person name="Buell C.R."/>
            <person name="Ying K."/>
            <person name="Li Y."/>
            <person name="Lu T."/>
            <person name="Huang Y."/>
            <person name="Zhao Q."/>
            <person name="Feng Q."/>
            <person name="Zhang L."/>
            <person name="Zhu J."/>
            <person name="Weng Q."/>
            <person name="Mu J."/>
            <person name="Lu Y."/>
            <person name="Fan D."/>
            <person name="Liu Y."/>
            <person name="Guan J."/>
            <person name="Zhang Y."/>
            <person name="Yu S."/>
            <person name="Liu X."/>
            <person name="Zhang Y."/>
            <person name="Hong G."/>
            <person name="Han B."/>
            <person name="Choisne N."/>
            <person name="Demange N."/>
            <person name="Orjeda G."/>
            <person name="Samain S."/>
            <person name="Cattolico L."/>
            <person name="Pelletier E."/>
            <person name="Couloux A."/>
            <person name="Segurens B."/>
            <person name="Wincker P."/>
            <person name="D'Hont A."/>
            <person name="Scarpelli C."/>
            <person name="Weissenbach J."/>
            <person name="Salanoubat M."/>
            <person name="Quetier F."/>
            <person name="Yu Y."/>
            <person name="Kim H.R."/>
            <person name="Rambo T."/>
            <person name="Currie J."/>
            <person name="Collura K."/>
            <person name="Luo M."/>
            <person name="Yang T."/>
            <person name="Ammiraju J.S.S."/>
            <person name="Engler F."/>
            <person name="Soderlund C."/>
            <person name="Wing R.A."/>
            <person name="Palmer L.E."/>
            <person name="de la Bastide M."/>
            <person name="Spiegel L."/>
            <person name="Nascimento L."/>
            <person name="Zutavern T."/>
            <person name="O'Shaughnessy A."/>
            <person name="Dike S."/>
            <person name="Dedhia N."/>
            <person name="Preston R."/>
            <person name="Balija V."/>
            <person name="McCombie W.R."/>
            <person name="Chow T."/>
            <person name="Chen H."/>
            <person name="Chung M."/>
            <person name="Chen C."/>
            <person name="Shaw J."/>
            <person name="Wu H."/>
            <person name="Hsiao K."/>
            <person name="Chao Y."/>
            <person name="Chu M."/>
            <person name="Cheng C."/>
            <person name="Hour A."/>
            <person name="Lee P."/>
            <person name="Lin S."/>
            <person name="Lin Y."/>
            <person name="Liou J."/>
            <person name="Liu S."/>
            <person name="Hsing Y."/>
            <person name="Raghuvanshi S."/>
            <person name="Mohanty A."/>
            <person name="Bharti A.K."/>
            <person name="Gaur A."/>
            <person name="Gupta V."/>
            <person name="Kumar D."/>
            <person name="Ravi V."/>
            <person name="Vij S."/>
            <person name="Kapur A."/>
            <person name="Khurana P."/>
            <person name="Khurana P."/>
            <person name="Khurana J.P."/>
            <person name="Tyagi A.K."/>
            <person name="Gaikwad K."/>
            <person name="Singh A."/>
            <person name="Dalal V."/>
            <person name="Srivastava S."/>
            <person name="Dixit A."/>
            <person name="Pal A.K."/>
            <person name="Ghazi I.A."/>
            <person name="Yadav M."/>
            <person name="Pandit A."/>
            <person name="Bhargava A."/>
            <person name="Sureshbabu K."/>
            <person name="Batra K."/>
            <person name="Sharma T.R."/>
            <person name="Mohapatra T."/>
            <person name="Singh N.K."/>
            <person name="Messing J."/>
            <person name="Nelson A.B."/>
            <person name="Fuks G."/>
            <person name="Kavchok S."/>
            <person name="Keizer G."/>
            <person name="Linton E."/>
            <person name="Llaca V."/>
            <person name="Song R."/>
            <person name="Tanyolac B."/>
            <person name="Young S."/>
            <person name="Ho-Il K."/>
            <person name="Hahn J.H."/>
            <person name="Sangsakoo G."/>
            <person name="Vanavichit A."/>
            <person name="de Mattos Luiz.A.T."/>
            <person name="Zimmer P.D."/>
            <person name="Malone G."/>
            <person name="Dellagostin O."/>
            <person name="de Oliveira A.C."/>
            <person name="Bevan M."/>
            <person name="Bancroft I."/>
            <person name="Minx P."/>
            <person name="Cordum H."/>
            <person name="Wilson R."/>
            <person name="Cheng Z."/>
            <person name="Jin W."/>
            <person name="Jiang J."/>
            <person name="Leong S.A."/>
            <person name="Iwama H."/>
            <person name="Gojobori T."/>
            <person name="Itoh T."/>
            <person name="Niimura Y."/>
            <person name="Fujii Y."/>
            <person name="Habara T."/>
            <person name="Sakai H."/>
            <person name="Sato Y."/>
            <person name="Wilson G."/>
            <person name="Kumar K."/>
            <person name="McCouch S."/>
            <person name="Juretic N."/>
            <person name="Hoen D."/>
            <person name="Wright S."/>
            <person name="Bruskiewich R."/>
            <person name="Bureau T."/>
            <person name="Miyao A."/>
            <person name="Hirochika H."/>
            <person name="Nishikawa T."/>
            <person name="Kadowaki K."/>
            <person name="Sugiura M."/>
            <person name="Burr B."/>
            <person name="Sasaki T."/>
        </authorList>
    </citation>
    <scope>NUCLEOTIDE SEQUENCE [LARGE SCALE GENOMIC DNA]</scope>
    <source>
        <strain evidence="2">cv. Nipponbare</strain>
    </source>
</reference>
<reference evidence="2" key="2">
    <citation type="journal article" date="2008" name="Nucleic Acids Res.">
        <title>The rice annotation project database (RAP-DB): 2008 update.</title>
        <authorList>
            <consortium name="The rice annotation project (RAP)"/>
        </authorList>
    </citation>
    <scope>GENOME REANNOTATION</scope>
    <source>
        <strain evidence="2">cv. Nipponbare</strain>
    </source>
</reference>
<proteinExistence type="predicted"/>
<evidence type="ECO:0000313" key="2">
    <source>
        <dbReference type="Proteomes" id="UP000000763"/>
    </source>
</evidence>
<dbReference type="Proteomes" id="UP000000763">
    <property type="component" value="Chromosome 7"/>
</dbReference>
<accession>A0A0P0X1Z0</accession>
<dbReference type="Gramene" id="Os07t0114550-01">
    <property type="protein sequence ID" value="Os07t0114550-01"/>
    <property type="gene ID" value="Os07g0114550"/>
</dbReference>
<sequence>MSMAKEIPSLDWHLLLCGTYPKLASDPLFRRSDRTSMVDEQRMHGFCLAGRGRTSQPLFPSYPFRPFRLDGWILLGTWKYQLPEVPPVGP</sequence>
<dbReference type="KEGG" id="dosa:Os07g0114550"/>
<name>A0A0P0X1Z0_ORYSJ</name>
<dbReference type="EMBL" id="AP008213">
    <property type="protein sequence ID" value="BAH93749.1"/>
    <property type="molecule type" value="Genomic_DNA"/>
</dbReference>
<evidence type="ECO:0000313" key="1">
    <source>
        <dbReference type="EMBL" id="BAH93749.1"/>
    </source>
</evidence>
<protein>
    <submittedName>
        <fullName evidence="1">Os07g0114550 protein</fullName>
    </submittedName>
</protein>
<organism evidence="1 2">
    <name type="scientific">Oryza sativa subsp. japonica</name>
    <name type="common">Rice</name>
    <dbReference type="NCBI Taxonomy" id="39947"/>
    <lineage>
        <taxon>Eukaryota</taxon>
        <taxon>Viridiplantae</taxon>
        <taxon>Streptophyta</taxon>
        <taxon>Embryophyta</taxon>
        <taxon>Tracheophyta</taxon>
        <taxon>Spermatophyta</taxon>
        <taxon>Magnoliopsida</taxon>
        <taxon>Liliopsida</taxon>
        <taxon>Poales</taxon>
        <taxon>Poaceae</taxon>
        <taxon>BOP clade</taxon>
        <taxon>Oryzoideae</taxon>
        <taxon>Oryzeae</taxon>
        <taxon>Oryzinae</taxon>
        <taxon>Oryza</taxon>
        <taxon>Oryza sativa</taxon>
    </lineage>
</organism>